<dbReference type="RefSeq" id="WP_386160079.1">
    <property type="nucleotide sequence ID" value="NZ_JBHMBS010000012.1"/>
</dbReference>
<keyword evidence="3" id="KW-1185">Reference proteome</keyword>
<feature type="compositionally biased region" description="Acidic residues" evidence="1">
    <location>
        <begin position="15"/>
        <end position="52"/>
    </location>
</feature>
<feature type="region of interest" description="Disordered" evidence="1">
    <location>
        <begin position="1"/>
        <end position="73"/>
    </location>
</feature>
<gene>
    <name evidence="2" type="primary">gvpO</name>
    <name evidence="2" type="ORF">ACFFRH_25620</name>
</gene>
<reference evidence="2 3" key="1">
    <citation type="submission" date="2024-09" db="EMBL/GenBank/DDBJ databases">
        <authorList>
            <person name="Sun Q."/>
            <person name="Mori K."/>
        </authorList>
    </citation>
    <scope>NUCLEOTIDE SEQUENCE [LARGE SCALE GENOMIC DNA]</scope>
    <source>
        <strain evidence="2 3">JCM 3028</strain>
    </source>
</reference>
<organism evidence="2 3">
    <name type="scientific">Streptosporangium vulgare</name>
    <dbReference type="NCBI Taxonomy" id="46190"/>
    <lineage>
        <taxon>Bacteria</taxon>
        <taxon>Bacillati</taxon>
        <taxon>Actinomycetota</taxon>
        <taxon>Actinomycetes</taxon>
        <taxon>Streptosporangiales</taxon>
        <taxon>Streptosporangiaceae</taxon>
        <taxon>Streptosporangium</taxon>
    </lineage>
</organism>
<dbReference type="InterPro" id="IPR008634">
    <property type="entry name" value="Gas-vesicle_GvpO"/>
</dbReference>
<dbReference type="Proteomes" id="UP001589610">
    <property type="component" value="Unassembled WGS sequence"/>
</dbReference>
<accession>A0ABV5TIB7</accession>
<protein>
    <submittedName>
        <fullName evidence="2">Gas vesicle protein GvpO</fullName>
    </submittedName>
</protein>
<sequence length="150" mass="16831">MPVRRGTREKRSADDSYETAGDETFDEALDEDEEPYEDLDEDEDEEEDEEDEPAKKPRRRSPALSAATAGAAGLRHIVNLTSKDVEGVTLVRRTEDGWLVEVETVESRHIPSSGDMLSLYQIELDATGDLLSYRRVKRYRRGRADGGEGG</sequence>
<feature type="compositionally biased region" description="Low complexity" evidence="1">
    <location>
        <begin position="63"/>
        <end position="73"/>
    </location>
</feature>
<evidence type="ECO:0000313" key="2">
    <source>
        <dbReference type="EMBL" id="MFB9678875.1"/>
    </source>
</evidence>
<evidence type="ECO:0000256" key="1">
    <source>
        <dbReference type="SAM" id="MobiDB-lite"/>
    </source>
</evidence>
<name>A0ABV5TIB7_9ACTN</name>
<comment type="caution">
    <text evidence="2">The sequence shown here is derived from an EMBL/GenBank/DDBJ whole genome shotgun (WGS) entry which is preliminary data.</text>
</comment>
<evidence type="ECO:0000313" key="3">
    <source>
        <dbReference type="Proteomes" id="UP001589610"/>
    </source>
</evidence>
<dbReference type="Pfam" id="PF05800">
    <property type="entry name" value="GvpO"/>
    <property type="match status" value="1"/>
</dbReference>
<dbReference type="EMBL" id="JBHMBS010000012">
    <property type="protein sequence ID" value="MFB9678875.1"/>
    <property type="molecule type" value="Genomic_DNA"/>
</dbReference>
<proteinExistence type="predicted"/>